<dbReference type="PRINTS" id="PR00455">
    <property type="entry name" value="HTHTETR"/>
</dbReference>
<feature type="domain" description="HTH tetR-type" evidence="5">
    <location>
        <begin position="15"/>
        <end position="75"/>
    </location>
</feature>
<gene>
    <name evidence="6" type="ORF">GXW78_26415</name>
</gene>
<evidence type="ECO:0000256" key="1">
    <source>
        <dbReference type="ARBA" id="ARBA00023015"/>
    </source>
</evidence>
<reference evidence="7" key="1">
    <citation type="journal article" date="2021" name="Syst. Appl. Microbiol.">
        <title>Roseomonas hellenica sp. nov., isolated from roots of wild-growing Alkanna tinctoria.</title>
        <authorList>
            <person name="Rat A."/>
            <person name="Naranjo H.D."/>
            <person name="Lebbe L."/>
            <person name="Cnockaert M."/>
            <person name="Krigas N."/>
            <person name="Grigoriadou K."/>
            <person name="Maloupa E."/>
            <person name="Willems A."/>
        </authorList>
    </citation>
    <scope>NUCLEOTIDE SEQUENCE [LARGE SCALE GENOMIC DNA]</scope>
    <source>
        <strain evidence="7">LMG 31159</strain>
    </source>
</reference>
<evidence type="ECO:0000256" key="4">
    <source>
        <dbReference type="PROSITE-ProRule" id="PRU00335"/>
    </source>
</evidence>
<dbReference type="InterPro" id="IPR050109">
    <property type="entry name" value="HTH-type_TetR-like_transc_reg"/>
</dbReference>
<dbReference type="Gene3D" id="1.10.357.10">
    <property type="entry name" value="Tetracycline Repressor, domain 2"/>
    <property type="match status" value="1"/>
</dbReference>
<protein>
    <submittedName>
        <fullName evidence="6">TetR/AcrR family transcriptional regulator</fullName>
    </submittedName>
</protein>
<keyword evidence="2 4" id="KW-0238">DNA-binding</keyword>
<dbReference type="SUPFAM" id="SSF46689">
    <property type="entry name" value="Homeodomain-like"/>
    <property type="match status" value="1"/>
</dbReference>
<dbReference type="Proteomes" id="UP000698752">
    <property type="component" value="Unassembled WGS sequence"/>
</dbReference>
<evidence type="ECO:0000256" key="2">
    <source>
        <dbReference type="ARBA" id="ARBA00023125"/>
    </source>
</evidence>
<comment type="caution">
    <text evidence="6">The sequence shown here is derived from an EMBL/GenBank/DDBJ whole genome shotgun (WGS) entry which is preliminary data.</text>
</comment>
<dbReference type="RefSeq" id="WP_211871927.1">
    <property type="nucleotide sequence ID" value="NZ_JAAEDI010000043.1"/>
</dbReference>
<dbReference type="InterPro" id="IPR001647">
    <property type="entry name" value="HTH_TetR"/>
</dbReference>
<dbReference type="PROSITE" id="PS50977">
    <property type="entry name" value="HTH_TETR_2"/>
    <property type="match status" value="1"/>
</dbReference>
<dbReference type="PANTHER" id="PTHR30055">
    <property type="entry name" value="HTH-TYPE TRANSCRIPTIONAL REGULATOR RUTR"/>
    <property type="match status" value="1"/>
</dbReference>
<dbReference type="Pfam" id="PF00440">
    <property type="entry name" value="TetR_N"/>
    <property type="match status" value="1"/>
</dbReference>
<keyword evidence="3" id="KW-0804">Transcription</keyword>
<keyword evidence="1" id="KW-0805">Transcription regulation</keyword>
<name>A0ABS5EQA3_9PROT</name>
<dbReference type="EMBL" id="JAAEDI010000043">
    <property type="protein sequence ID" value="MBR0653216.1"/>
    <property type="molecule type" value="Genomic_DNA"/>
</dbReference>
<proteinExistence type="predicted"/>
<dbReference type="InterPro" id="IPR009057">
    <property type="entry name" value="Homeodomain-like_sf"/>
</dbReference>
<evidence type="ECO:0000259" key="5">
    <source>
        <dbReference type="PROSITE" id="PS50977"/>
    </source>
</evidence>
<evidence type="ECO:0000313" key="7">
    <source>
        <dbReference type="Proteomes" id="UP000698752"/>
    </source>
</evidence>
<organism evidence="6 7">
    <name type="scientific">Neoroseomonas terrae</name>
    <dbReference type="NCBI Taxonomy" id="424799"/>
    <lineage>
        <taxon>Bacteria</taxon>
        <taxon>Pseudomonadati</taxon>
        <taxon>Pseudomonadota</taxon>
        <taxon>Alphaproteobacteria</taxon>
        <taxon>Acetobacterales</taxon>
        <taxon>Acetobacteraceae</taxon>
        <taxon>Neoroseomonas</taxon>
    </lineage>
</organism>
<dbReference type="PANTHER" id="PTHR30055:SF238">
    <property type="entry name" value="MYCOFACTOCIN BIOSYNTHESIS TRANSCRIPTIONAL REGULATOR MFTR-RELATED"/>
    <property type="match status" value="1"/>
</dbReference>
<evidence type="ECO:0000313" key="6">
    <source>
        <dbReference type="EMBL" id="MBR0653216.1"/>
    </source>
</evidence>
<feature type="DNA-binding region" description="H-T-H motif" evidence="4">
    <location>
        <begin position="38"/>
        <end position="57"/>
    </location>
</feature>
<keyword evidence="7" id="KW-1185">Reference proteome</keyword>
<accession>A0ABS5EQA3</accession>
<sequence length="206" mass="21943">MARSYVLKRRAEQLADTRLRIVEAAVGLHGSVGPARTTLTMVAERAGVQRHTLYAHFPNERSLFLACSGLGVERDPPPDADAWPEGPGRLPAGLDAIYGWYRRNEALAACVLRDAEIHPLTREVTELRLGPPQRRWRAVLGEGLGPAQRAVLHVMIGFPAWRSLARDSGLDPAACVAVAVAAIGGAAAAAMGADAVRAIPPAPDLL</sequence>
<evidence type="ECO:0000256" key="3">
    <source>
        <dbReference type="ARBA" id="ARBA00023163"/>
    </source>
</evidence>